<proteinExistence type="predicted"/>
<dbReference type="AlphaFoldDB" id="A0AAD9IUS6"/>
<protein>
    <submittedName>
        <fullName evidence="1">Uncharacterized protein</fullName>
    </submittedName>
</protein>
<evidence type="ECO:0000313" key="2">
    <source>
        <dbReference type="Proteomes" id="UP001208570"/>
    </source>
</evidence>
<dbReference type="EMBL" id="JAODUP010001131">
    <property type="protein sequence ID" value="KAK2141269.1"/>
    <property type="molecule type" value="Genomic_DNA"/>
</dbReference>
<sequence>MTEMTRHRDSLLKQINDQYDNLCLELQPKEADINLELSTSKRHVQDVRTSIEKLITKVDNWLESMMGIPESRMEDTAKLITDDKDQIPSFDIDIKPETVKFNFGDDQIKLGEIVEEALKSPVLSISSNLFEDLLTDDDQIKLGEIVEEATKSLVLAGSISPIKGVMTEVVQNLDTMSVIKDPTLLREIETSKVIIDIEYLDNGQLVVCMMDDQEVYDDKGQQIDHYLSHHCKCISGWLCGEECG</sequence>
<organism evidence="1 2">
    <name type="scientific">Paralvinella palmiformis</name>
    <dbReference type="NCBI Taxonomy" id="53620"/>
    <lineage>
        <taxon>Eukaryota</taxon>
        <taxon>Metazoa</taxon>
        <taxon>Spiralia</taxon>
        <taxon>Lophotrochozoa</taxon>
        <taxon>Annelida</taxon>
        <taxon>Polychaeta</taxon>
        <taxon>Sedentaria</taxon>
        <taxon>Canalipalpata</taxon>
        <taxon>Terebellida</taxon>
        <taxon>Terebelliformia</taxon>
        <taxon>Alvinellidae</taxon>
        <taxon>Paralvinella</taxon>
    </lineage>
</organism>
<dbReference type="Proteomes" id="UP001208570">
    <property type="component" value="Unassembled WGS sequence"/>
</dbReference>
<name>A0AAD9IUS6_9ANNE</name>
<reference evidence="1" key="1">
    <citation type="journal article" date="2023" name="Mol. Biol. Evol.">
        <title>Third-Generation Sequencing Reveals the Adaptive Role of the Epigenome in Three Deep-Sea Polychaetes.</title>
        <authorList>
            <person name="Perez M."/>
            <person name="Aroh O."/>
            <person name="Sun Y."/>
            <person name="Lan Y."/>
            <person name="Juniper S.K."/>
            <person name="Young C.R."/>
            <person name="Angers B."/>
            <person name="Qian P.Y."/>
        </authorList>
    </citation>
    <scope>NUCLEOTIDE SEQUENCE</scope>
    <source>
        <strain evidence="1">P08H-3</strain>
    </source>
</reference>
<accession>A0AAD9IUS6</accession>
<comment type="caution">
    <text evidence="1">The sequence shown here is derived from an EMBL/GenBank/DDBJ whole genome shotgun (WGS) entry which is preliminary data.</text>
</comment>
<keyword evidence="2" id="KW-1185">Reference proteome</keyword>
<evidence type="ECO:0000313" key="1">
    <source>
        <dbReference type="EMBL" id="KAK2141269.1"/>
    </source>
</evidence>
<gene>
    <name evidence="1" type="ORF">LSH36_1131g00059</name>
</gene>